<dbReference type="Gene3D" id="2.60.40.1730">
    <property type="entry name" value="tricorn interacting facor f3 domain"/>
    <property type="match status" value="1"/>
</dbReference>
<dbReference type="SUPFAM" id="SSF63737">
    <property type="entry name" value="Leukotriene A4 hydrolase N-terminal domain"/>
    <property type="match status" value="1"/>
</dbReference>
<dbReference type="Gene3D" id="1.10.390.10">
    <property type="entry name" value="Neutral Protease Domain 2"/>
    <property type="match status" value="1"/>
</dbReference>
<dbReference type="GO" id="GO:0008270">
    <property type="term" value="F:zinc ion binding"/>
    <property type="evidence" value="ECO:0007669"/>
    <property type="project" value="InterPro"/>
</dbReference>
<feature type="domain" description="Peptidase M1 membrane alanine aminopeptidase" evidence="1">
    <location>
        <begin position="282"/>
        <end position="397"/>
    </location>
</feature>
<dbReference type="GO" id="GO:0004463">
    <property type="term" value="F:leukotriene-A4 hydrolase activity"/>
    <property type="evidence" value="ECO:0007669"/>
    <property type="project" value="UniProtKB-EC"/>
</dbReference>
<dbReference type="CDD" id="cd09599">
    <property type="entry name" value="M1_LTA4H"/>
    <property type="match status" value="1"/>
</dbReference>
<sequence length="427" mass="47833">MVVLDPATQSNYAEITTKHVHFDWVIDWKQRVISGSATHDLVANQDKVERVVLDTSYLDVTGAEVAGVAVKHDLGERHPVMGSALTISLPSALQKGGQVALRIDYRTTTHCTAVGWLDKAQTSGGKFDYLFSQCQAIHARSLAPLQDTSSVKITYSANVTSILPVLMSALRLSPPSDGPAHEGKEVGAESVKYQYNQPIPIPSYLIAIASGNVVYKPFAPVPGRPWKTGVWTEPEQMDAAFWEFSKDTSSYVLEAEKILTPYEFGVYDLLLLPPSFPYGGMGWTTYTERLLQKALHGPAERDFSYIIGEKAMIDALEEYNDRPKYQRLVIEYAYGDDPDDAYSSVPYEKGSNFLLYLERLLGGLDVFLPYARDYVNTFRGRSIRTDQWKTHLFEYFEKHGGEDKLKLLNSVDWQAWLYGEAAGDDEI</sequence>
<evidence type="ECO:0000313" key="4">
    <source>
        <dbReference type="Proteomes" id="UP000012065"/>
    </source>
</evidence>
<dbReference type="GO" id="GO:0005829">
    <property type="term" value="C:cytosol"/>
    <property type="evidence" value="ECO:0007669"/>
    <property type="project" value="TreeGrafter"/>
</dbReference>
<dbReference type="Pfam" id="PF17900">
    <property type="entry name" value="Peptidase_M1_N"/>
    <property type="match status" value="1"/>
</dbReference>
<dbReference type="Proteomes" id="UP000012065">
    <property type="component" value="Unassembled WGS sequence"/>
</dbReference>
<dbReference type="InterPro" id="IPR014782">
    <property type="entry name" value="Peptidase_M1_dom"/>
</dbReference>
<gene>
    <name evidence="3" type="ORF">BN14_07431</name>
</gene>
<dbReference type="InterPro" id="IPR045357">
    <property type="entry name" value="Aminopeptidase_N-like_N"/>
</dbReference>
<dbReference type="SUPFAM" id="SSF55486">
    <property type="entry name" value="Metalloproteases ('zincins'), catalytic domain"/>
    <property type="match status" value="1"/>
</dbReference>
<evidence type="ECO:0000259" key="2">
    <source>
        <dbReference type="Pfam" id="PF17900"/>
    </source>
</evidence>
<dbReference type="EC" id="3.3.2.6" evidence="3"/>
<dbReference type="InterPro" id="IPR042097">
    <property type="entry name" value="Aminopeptidase_N-like_N_sf"/>
</dbReference>
<dbReference type="HOGENOM" id="CLU_014505_1_1_1"/>
<dbReference type="InterPro" id="IPR049980">
    <property type="entry name" value="LTA4H_cat"/>
</dbReference>
<evidence type="ECO:0000259" key="1">
    <source>
        <dbReference type="Pfam" id="PF01433"/>
    </source>
</evidence>
<dbReference type="Pfam" id="PF01433">
    <property type="entry name" value="Peptidase_M1"/>
    <property type="match status" value="1"/>
</dbReference>
<feature type="domain" description="Aminopeptidase N-like N-terminal" evidence="2">
    <location>
        <begin position="23"/>
        <end position="205"/>
    </location>
</feature>
<evidence type="ECO:0000313" key="3">
    <source>
        <dbReference type="EMBL" id="CCO33356.1"/>
    </source>
</evidence>
<proteinExistence type="predicted"/>
<dbReference type="InterPro" id="IPR034015">
    <property type="entry name" value="M1_LTA4H"/>
</dbReference>
<organism evidence="3 4">
    <name type="scientific">Thanatephorus cucumeris (strain AG1-IB / isolate 7/3/14)</name>
    <name type="common">Lettuce bottom rot fungus</name>
    <name type="synonym">Rhizoctonia solani</name>
    <dbReference type="NCBI Taxonomy" id="1108050"/>
    <lineage>
        <taxon>Eukaryota</taxon>
        <taxon>Fungi</taxon>
        <taxon>Dikarya</taxon>
        <taxon>Basidiomycota</taxon>
        <taxon>Agaricomycotina</taxon>
        <taxon>Agaricomycetes</taxon>
        <taxon>Cantharellales</taxon>
        <taxon>Ceratobasidiaceae</taxon>
        <taxon>Rhizoctonia</taxon>
        <taxon>Rhizoctonia solani AG-1</taxon>
    </lineage>
</organism>
<comment type="caution">
    <text evidence="3">The sequence shown here is derived from an EMBL/GenBank/DDBJ whole genome shotgun (WGS) entry which is preliminary data.</text>
</comment>
<keyword evidence="3" id="KW-0378">Hydrolase</keyword>
<reference evidence="3 4" key="1">
    <citation type="journal article" date="2013" name="J. Biotechnol.">
        <title>Establishment and interpretation of the genome sequence of the phytopathogenic fungus Rhizoctonia solani AG1-IB isolate 7/3/14.</title>
        <authorList>
            <person name="Wibberg D.W."/>
            <person name="Jelonek L.J."/>
            <person name="Rupp O.R."/>
            <person name="Hennig M.H."/>
            <person name="Eikmeyer F.E."/>
            <person name="Goesmann A.G."/>
            <person name="Hartmann A.H."/>
            <person name="Borriss R.B."/>
            <person name="Grosch R.G."/>
            <person name="Puehler A.P."/>
            <person name="Schlueter A.S."/>
        </authorList>
    </citation>
    <scope>NUCLEOTIDE SEQUENCE [LARGE SCALE GENOMIC DNA]</scope>
    <source>
        <strain evidence="4">AG1-IB / isolate 7/3/14</strain>
    </source>
</reference>
<dbReference type="AlphaFoldDB" id="M5C1N4"/>
<accession>M5C1N4</accession>
<protein>
    <submittedName>
        <fullName evidence="3">Leukotriene-A4 hydrolase</fullName>
        <ecNumber evidence="3">3.3.2.6</ecNumber>
    </submittedName>
</protein>
<name>M5C1N4_THACB</name>
<dbReference type="PANTHER" id="PTHR45726:SF3">
    <property type="entry name" value="LEUKOTRIENE A-4 HYDROLASE"/>
    <property type="match status" value="1"/>
</dbReference>
<dbReference type="PANTHER" id="PTHR45726">
    <property type="entry name" value="LEUKOTRIENE A-4 HYDROLASE"/>
    <property type="match status" value="1"/>
</dbReference>
<dbReference type="FunFam" id="2.60.40.1730:FF:000004">
    <property type="entry name" value="Leukotriene A(4) hydrolase"/>
    <property type="match status" value="1"/>
</dbReference>
<dbReference type="EMBL" id="CAOJ01011379">
    <property type="protein sequence ID" value="CCO33356.1"/>
    <property type="molecule type" value="Genomic_DNA"/>
</dbReference>
<dbReference type="GO" id="GO:0004177">
    <property type="term" value="F:aminopeptidase activity"/>
    <property type="evidence" value="ECO:0007669"/>
    <property type="project" value="TreeGrafter"/>
</dbReference>
<dbReference type="InterPro" id="IPR027268">
    <property type="entry name" value="Peptidase_M4/M1_CTD_sf"/>
</dbReference>
<dbReference type="GO" id="GO:0008237">
    <property type="term" value="F:metallopeptidase activity"/>
    <property type="evidence" value="ECO:0007669"/>
    <property type="project" value="InterPro"/>
</dbReference>
<dbReference type="GO" id="GO:0004301">
    <property type="term" value="F:epoxide hydrolase activity"/>
    <property type="evidence" value="ECO:0007669"/>
    <property type="project" value="TreeGrafter"/>
</dbReference>